<evidence type="ECO:0000313" key="2">
    <source>
        <dbReference type="Proteomes" id="UP000011872"/>
    </source>
</evidence>
<proteinExistence type="predicted"/>
<protein>
    <submittedName>
        <fullName evidence="1">Uncharacterized protein</fullName>
    </submittedName>
</protein>
<evidence type="ECO:0000313" key="1">
    <source>
        <dbReference type="EMBL" id="EMH27953.1"/>
    </source>
</evidence>
<dbReference type="AlphaFoldDB" id="M3PSX6"/>
<comment type="caution">
    <text evidence="1">The sequence shown here is derived from an EMBL/GenBank/DDBJ whole genome shotgun (WGS) entry which is preliminary data.</text>
</comment>
<dbReference type="EMBL" id="APDY01000061">
    <property type="protein sequence ID" value="EMH27953.1"/>
    <property type="molecule type" value="Genomic_DNA"/>
</dbReference>
<dbReference type="HOGENOM" id="CLU_3177094_0_0_7"/>
<gene>
    <name evidence="1" type="ORF">HMPREF1421_01147</name>
</gene>
<accession>M3PSX6</accession>
<dbReference type="Proteomes" id="UP000011872">
    <property type="component" value="Unassembled WGS sequence"/>
</dbReference>
<name>M3PSX6_HELPX</name>
<reference evidence="1 2" key="1">
    <citation type="submission" date="2012-12" db="EMBL/GenBank/DDBJ databases">
        <authorList>
            <person name="Weinstock G."/>
            <person name="Sodergren E."/>
            <person name="Lobos E.A."/>
            <person name="Fulton L."/>
            <person name="Fulton R."/>
            <person name="Courtney L."/>
            <person name="Fronick C."/>
            <person name="O'Laughlin M."/>
            <person name="Godfrey J."/>
            <person name="Wilson R.M."/>
            <person name="Miner T."/>
            <person name="Farmer C."/>
            <person name="Delehaunty K."/>
            <person name="Cordes M."/>
            <person name="Minx P."/>
            <person name="Tomlinson C."/>
            <person name="Chen J."/>
            <person name="Wollam A."/>
            <person name="Pepin K.H."/>
            <person name="Bhonagiri V."/>
            <person name="Zhang X."/>
            <person name="Suruliraj S."/>
            <person name="Antonio M."/>
            <person name="Secka O."/>
            <person name="Thomas J."/>
            <person name="Warren W."/>
            <person name="Mitreva M."/>
            <person name="Mardis E.R."/>
            <person name="Wilson R.K."/>
        </authorList>
    </citation>
    <scope>NUCLEOTIDE SEQUENCE [LARGE SCALE GENOMIC DNA]</scope>
    <source>
        <strain evidence="1 2">GAM265BSii</strain>
    </source>
</reference>
<feature type="non-terminal residue" evidence="1">
    <location>
        <position position="44"/>
    </location>
</feature>
<sequence>MLIARFKKALISYSLGVLLVSSLLGVANASNQEIQVKDYFGEQT</sequence>
<organism evidence="1 2">
    <name type="scientific">Helicobacter pylori GAM265BSii</name>
    <dbReference type="NCBI Taxonomy" id="1159049"/>
    <lineage>
        <taxon>Bacteria</taxon>
        <taxon>Pseudomonadati</taxon>
        <taxon>Campylobacterota</taxon>
        <taxon>Epsilonproteobacteria</taxon>
        <taxon>Campylobacterales</taxon>
        <taxon>Helicobacteraceae</taxon>
        <taxon>Helicobacter</taxon>
    </lineage>
</organism>